<gene>
    <name evidence="1" type="ORF">PGLA1383_LOCUS39902</name>
</gene>
<proteinExistence type="predicted"/>
<dbReference type="SUPFAM" id="SSF48608">
    <property type="entry name" value="Peridinin-chlorophyll protein"/>
    <property type="match status" value="1"/>
</dbReference>
<organism evidence="1 2">
    <name type="scientific">Polarella glacialis</name>
    <name type="common">Dinoflagellate</name>
    <dbReference type="NCBI Taxonomy" id="89957"/>
    <lineage>
        <taxon>Eukaryota</taxon>
        <taxon>Sar</taxon>
        <taxon>Alveolata</taxon>
        <taxon>Dinophyceae</taxon>
        <taxon>Suessiales</taxon>
        <taxon>Suessiaceae</taxon>
        <taxon>Polarella</taxon>
    </lineage>
</organism>
<keyword evidence="2" id="KW-1185">Reference proteome</keyword>
<accession>A0A813GBG3</accession>
<dbReference type="InterPro" id="IPR036550">
    <property type="entry name" value="Peridinin-chlorophyll-bd_sf"/>
</dbReference>
<sequence length="99" mass="10884">MKSLVNSGDAEAAYKAFWEFKDVVALLIDEDNGLATAVRSPLPSSLFPRPSSFFPLPSSLFLFPLPSSLRGFGPTSLFMSVFSVNFKNLSFQSKLSQWG</sequence>
<name>A0A813GBG3_POLGL</name>
<dbReference type="EMBL" id="CAJNNV010027979">
    <property type="protein sequence ID" value="CAE8622459.1"/>
    <property type="molecule type" value="Genomic_DNA"/>
</dbReference>
<evidence type="ECO:0000313" key="2">
    <source>
        <dbReference type="Proteomes" id="UP000654075"/>
    </source>
</evidence>
<dbReference type="AlphaFoldDB" id="A0A813GBG3"/>
<protein>
    <submittedName>
        <fullName evidence="1">Uncharacterized protein</fullName>
    </submittedName>
</protein>
<dbReference type="Proteomes" id="UP000654075">
    <property type="component" value="Unassembled WGS sequence"/>
</dbReference>
<comment type="caution">
    <text evidence="1">The sequence shown here is derived from an EMBL/GenBank/DDBJ whole genome shotgun (WGS) entry which is preliminary data.</text>
</comment>
<evidence type="ECO:0000313" key="1">
    <source>
        <dbReference type="EMBL" id="CAE8622459.1"/>
    </source>
</evidence>
<reference evidence="1" key="1">
    <citation type="submission" date="2021-02" db="EMBL/GenBank/DDBJ databases">
        <authorList>
            <person name="Dougan E. K."/>
            <person name="Rhodes N."/>
            <person name="Thang M."/>
            <person name="Chan C."/>
        </authorList>
    </citation>
    <scope>NUCLEOTIDE SEQUENCE</scope>
</reference>
<dbReference type="GO" id="GO:0030076">
    <property type="term" value="C:light-harvesting complex"/>
    <property type="evidence" value="ECO:0007669"/>
    <property type="project" value="InterPro"/>
</dbReference>